<gene>
    <name evidence="13" type="ORF">B9T62_36440</name>
</gene>
<dbReference type="PANTHER" id="PTHR43622:SF1">
    <property type="entry name" value="3-DEHYDROQUINATE SYNTHASE"/>
    <property type="match status" value="1"/>
</dbReference>
<dbReference type="GO" id="GO:0003856">
    <property type="term" value="F:3-dehydroquinate synthase activity"/>
    <property type="evidence" value="ECO:0007669"/>
    <property type="project" value="TreeGrafter"/>
</dbReference>
<evidence type="ECO:0000256" key="2">
    <source>
        <dbReference type="ARBA" id="ARBA00001941"/>
    </source>
</evidence>
<dbReference type="Proteomes" id="UP000249890">
    <property type="component" value="Chromosome"/>
</dbReference>
<evidence type="ECO:0000256" key="10">
    <source>
        <dbReference type="SAM" id="Phobius"/>
    </source>
</evidence>
<dbReference type="PIRSF" id="PIRSF001455">
    <property type="entry name" value="DHQ_synth"/>
    <property type="match status" value="1"/>
</dbReference>
<evidence type="ECO:0000256" key="5">
    <source>
        <dbReference type="ARBA" id="ARBA00022741"/>
    </source>
</evidence>
<proteinExistence type="predicted"/>
<feature type="transmembrane region" description="Helical" evidence="10">
    <location>
        <begin position="100"/>
        <end position="121"/>
    </location>
</feature>
<evidence type="ECO:0000256" key="6">
    <source>
        <dbReference type="ARBA" id="ARBA00022833"/>
    </source>
</evidence>
<comment type="cofactor">
    <cofactor evidence="3">
        <name>Zn(2+)</name>
        <dbReference type="ChEBI" id="CHEBI:29105"/>
    </cofactor>
</comment>
<dbReference type="Gene3D" id="1.20.1090.10">
    <property type="entry name" value="Dehydroquinate synthase-like - alpha domain"/>
    <property type="match status" value="1"/>
</dbReference>
<evidence type="ECO:0000256" key="1">
    <source>
        <dbReference type="ARBA" id="ARBA00001911"/>
    </source>
</evidence>
<evidence type="ECO:0000259" key="11">
    <source>
        <dbReference type="Pfam" id="PF01761"/>
    </source>
</evidence>
<dbReference type="InterPro" id="IPR030963">
    <property type="entry name" value="DHQ_synth_fam"/>
</dbReference>
<comment type="cofactor">
    <cofactor evidence="2">
        <name>Co(2+)</name>
        <dbReference type="ChEBI" id="CHEBI:48828"/>
    </cofactor>
</comment>
<feature type="domain" description="3-dehydroquinate synthase N-terminal" evidence="11">
    <location>
        <begin position="69"/>
        <end position="179"/>
    </location>
</feature>
<evidence type="ECO:0000256" key="9">
    <source>
        <dbReference type="ARBA" id="ARBA00023285"/>
    </source>
</evidence>
<accession>A0A2Z2KYQ6</accession>
<keyword evidence="5" id="KW-0547">Nucleotide-binding</keyword>
<evidence type="ECO:0000256" key="7">
    <source>
        <dbReference type="ARBA" id="ARBA00023027"/>
    </source>
</evidence>
<sequence>MIKEIVLETFLQESTPIYLGSKIWESVLPEKMNELKTDKYFLITDFNIMNIYGQTLYDFLSKNYPVELIVLPAGEVNKNNMTCNYLIEELFERNITKSSVLIAFGGGVIGNIVGLAAALIFRGIRFFHIPITFMSQTDSILSRKQAINSMSGKNMIGSYYTPLFNFVDTSFLLSEPERLVRGALVETIKNGLIFNRNFFYEMKERINKGLVFNEENLFDLVKISILSKLPIIKNDPSEKALGMILEYGHTTGHAIEKLLKGKYSHGECVSIGMIIAARISNKLGLLSHDEVEEHLDILQALGTPTKVPDVLNSETIMRRMELDNKKDIHGIRFVLLNEIGSCIEGPEQSYMVEVNPEIQKEAINDSF</sequence>
<dbReference type="InterPro" id="IPR050071">
    <property type="entry name" value="Dehydroquinate_synthase"/>
</dbReference>
<dbReference type="InterPro" id="IPR056179">
    <property type="entry name" value="DHQS_C"/>
</dbReference>
<keyword evidence="14" id="KW-1185">Reference proteome</keyword>
<evidence type="ECO:0000313" key="14">
    <source>
        <dbReference type="Proteomes" id="UP000249890"/>
    </source>
</evidence>
<name>A0A2Z2KYQ6_9BACL</name>
<dbReference type="GO" id="GO:0000166">
    <property type="term" value="F:nucleotide binding"/>
    <property type="evidence" value="ECO:0007669"/>
    <property type="project" value="UniProtKB-KW"/>
</dbReference>
<dbReference type="PANTHER" id="PTHR43622">
    <property type="entry name" value="3-DEHYDROQUINATE SYNTHASE"/>
    <property type="match status" value="1"/>
</dbReference>
<protein>
    <submittedName>
        <fullName evidence="13">3-dehydroquinate synthase</fullName>
    </submittedName>
</protein>
<organism evidence="13 14">
    <name type="scientific">Paenibacillus donghaensis</name>
    <dbReference type="NCBI Taxonomy" id="414771"/>
    <lineage>
        <taxon>Bacteria</taxon>
        <taxon>Bacillati</taxon>
        <taxon>Bacillota</taxon>
        <taxon>Bacilli</taxon>
        <taxon>Bacillales</taxon>
        <taxon>Paenibacillaceae</taxon>
        <taxon>Paenibacillus</taxon>
    </lineage>
</organism>
<dbReference type="AlphaFoldDB" id="A0A2Z2KYQ6"/>
<evidence type="ECO:0000256" key="8">
    <source>
        <dbReference type="ARBA" id="ARBA00023239"/>
    </source>
</evidence>
<dbReference type="FunFam" id="3.40.50.1970:FF:000007">
    <property type="entry name" value="Pentafunctional AROM polypeptide"/>
    <property type="match status" value="1"/>
</dbReference>
<dbReference type="Gene3D" id="3.40.50.1970">
    <property type="match status" value="1"/>
</dbReference>
<dbReference type="GO" id="GO:0046872">
    <property type="term" value="F:metal ion binding"/>
    <property type="evidence" value="ECO:0007669"/>
    <property type="project" value="UniProtKB-KW"/>
</dbReference>
<dbReference type="CDD" id="cd08197">
    <property type="entry name" value="DOIS"/>
    <property type="match status" value="1"/>
</dbReference>
<keyword evidence="8" id="KW-0456">Lyase</keyword>
<keyword evidence="6" id="KW-0862">Zinc</keyword>
<comment type="cofactor">
    <cofactor evidence="1">
        <name>NAD(+)</name>
        <dbReference type="ChEBI" id="CHEBI:57540"/>
    </cofactor>
</comment>
<keyword evidence="10" id="KW-0472">Membrane</keyword>
<dbReference type="GO" id="GO:0009073">
    <property type="term" value="P:aromatic amino acid family biosynthetic process"/>
    <property type="evidence" value="ECO:0007669"/>
    <property type="project" value="InterPro"/>
</dbReference>
<keyword evidence="7" id="KW-0520">NAD</keyword>
<feature type="domain" description="3-dehydroquinate synthase C-terminal" evidence="12">
    <location>
        <begin position="184"/>
        <end position="325"/>
    </location>
</feature>
<dbReference type="KEGG" id="pdh:B9T62_36440"/>
<evidence type="ECO:0000256" key="3">
    <source>
        <dbReference type="ARBA" id="ARBA00001947"/>
    </source>
</evidence>
<keyword evidence="10" id="KW-1133">Transmembrane helix</keyword>
<dbReference type="InterPro" id="IPR030960">
    <property type="entry name" value="DHQS/DOIS_N"/>
</dbReference>
<dbReference type="RefSeq" id="WP_087919699.1">
    <property type="nucleotide sequence ID" value="NZ_CP021780.1"/>
</dbReference>
<keyword evidence="9" id="KW-0170">Cobalt</keyword>
<evidence type="ECO:0000259" key="12">
    <source>
        <dbReference type="Pfam" id="PF24621"/>
    </source>
</evidence>
<dbReference type="SUPFAM" id="SSF56796">
    <property type="entry name" value="Dehydroquinate synthase-like"/>
    <property type="match status" value="1"/>
</dbReference>
<evidence type="ECO:0000256" key="4">
    <source>
        <dbReference type="ARBA" id="ARBA00022723"/>
    </source>
</evidence>
<dbReference type="Pfam" id="PF24621">
    <property type="entry name" value="DHQS_C"/>
    <property type="match status" value="1"/>
</dbReference>
<keyword evidence="10" id="KW-0812">Transmembrane</keyword>
<dbReference type="EMBL" id="CP021780">
    <property type="protein sequence ID" value="ASA25738.1"/>
    <property type="molecule type" value="Genomic_DNA"/>
</dbReference>
<reference evidence="13 14" key="1">
    <citation type="submission" date="2017-06" db="EMBL/GenBank/DDBJ databases">
        <title>Complete genome sequence of Paenibacillus donghaensis KCTC 13049T isolated from East Sea sediment, South Korea.</title>
        <authorList>
            <person name="Jung B.K."/>
            <person name="Hong S.-J."/>
            <person name="Shin J.-H."/>
        </authorList>
    </citation>
    <scope>NUCLEOTIDE SEQUENCE [LARGE SCALE GENOMIC DNA]</scope>
    <source>
        <strain evidence="13 14">KCTC 13049</strain>
    </source>
</reference>
<keyword evidence="4" id="KW-0479">Metal-binding</keyword>
<dbReference type="Pfam" id="PF01761">
    <property type="entry name" value="DHQ_synthase"/>
    <property type="match status" value="1"/>
</dbReference>
<dbReference type="OrthoDB" id="9806583at2"/>
<evidence type="ECO:0000313" key="13">
    <source>
        <dbReference type="EMBL" id="ASA25738.1"/>
    </source>
</evidence>